<protein>
    <recommendedName>
        <fullName evidence="1">Glyoxalase-like domain-containing protein</fullName>
    </recommendedName>
</protein>
<dbReference type="EMBL" id="KN831768">
    <property type="protein sequence ID" value="KIM49686.1"/>
    <property type="molecule type" value="Genomic_DNA"/>
</dbReference>
<gene>
    <name evidence="2" type="ORF">M413DRAFT_438843</name>
</gene>
<reference evidence="3" key="2">
    <citation type="submission" date="2015-01" db="EMBL/GenBank/DDBJ databases">
        <title>Evolutionary Origins and Diversification of the Mycorrhizal Mutualists.</title>
        <authorList>
            <consortium name="DOE Joint Genome Institute"/>
            <consortium name="Mycorrhizal Genomics Consortium"/>
            <person name="Kohler A."/>
            <person name="Kuo A."/>
            <person name="Nagy L.G."/>
            <person name="Floudas D."/>
            <person name="Copeland A."/>
            <person name="Barry K.W."/>
            <person name="Cichocki N."/>
            <person name="Veneault-Fourrey C."/>
            <person name="LaButti K."/>
            <person name="Lindquist E.A."/>
            <person name="Lipzen A."/>
            <person name="Lundell T."/>
            <person name="Morin E."/>
            <person name="Murat C."/>
            <person name="Riley R."/>
            <person name="Ohm R."/>
            <person name="Sun H."/>
            <person name="Tunlid A."/>
            <person name="Henrissat B."/>
            <person name="Grigoriev I.V."/>
            <person name="Hibbett D.S."/>
            <person name="Martin F."/>
        </authorList>
    </citation>
    <scope>NUCLEOTIDE SEQUENCE [LARGE SCALE GENOMIC DNA]</scope>
    <source>
        <strain evidence="3">h7</strain>
    </source>
</reference>
<dbReference type="InterPro" id="IPR025870">
    <property type="entry name" value="Glyoxalase-like_dom"/>
</dbReference>
<evidence type="ECO:0000259" key="1">
    <source>
        <dbReference type="Pfam" id="PF13468"/>
    </source>
</evidence>
<dbReference type="PANTHER" id="PTHR40265:SF1">
    <property type="entry name" value="GLYOXALASE-LIKE DOMAIN-CONTAINING PROTEIN"/>
    <property type="match status" value="1"/>
</dbReference>
<dbReference type="HOGENOM" id="CLU_058475_1_0_1"/>
<dbReference type="Proteomes" id="UP000053424">
    <property type="component" value="Unassembled WGS sequence"/>
</dbReference>
<name>A0A0C3D0S0_HEBCY</name>
<dbReference type="OrthoDB" id="408973at2759"/>
<keyword evidence="3" id="KW-1185">Reference proteome</keyword>
<proteinExistence type="predicted"/>
<organism evidence="2 3">
    <name type="scientific">Hebeloma cylindrosporum</name>
    <dbReference type="NCBI Taxonomy" id="76867"/>
    <lineage>
        <taxon>Eukaryota</taxon>
        <taxon>Fungi</taxon>
        <taxon>Dikarya</taxon>
        <taxon>Basidiomycota</taxon>
        <taxon>Agaricomycotina</taxon>
        <taxon>Agaricomycetes</taxon>
        <taxon>Agaricomycetidae</taxon>
        <taxon>Agaricales</taxon>
        <taxon>Agaricineae</taxon>
        <taxon>Hymenogastraceae</taxon>
        <taxon>Hebeloma</taxon>
    </lineage>
</organism>
<dbReference type="Pfam" id="PF13468">
    <property type="entry name" value="Glyoxalase_3"/>
    <property type="match status" value="1"/>
</dbReference>
<evidence type="ECO:0000313" key="2">
    <source>
        <dbReference type="EMBL" id="KIM49686.1"/>
    </source>
</evidence>
<dbReference type="Gene3D" id="3.10.180.10">
    <property type="entry name" value="2,3-Dihydroxybiphenyl 1,2-Dioxygenase, domain 1"/>
    <property type="match status" value="1"/>
</dbReference>
<dbReference type="AlphaFoldDB" id="A0A0C3D0S0"/>
<sequence>MPNTKTLDHIVHLTPPGTVEQTSKQFQELGFRVLPGGIHADGLTENSLVVFADGVYLELISFTHPASHYPPGSPGRIKRDSHPWSSRSPGWIDFAFLGNGSRSESIAHIINQRGREEGSSLRYAVEQDGGRTRRDGQVLKWLISAPPINRRGLLPFFCGDVTSRSLRVPSEPPSNTEHASTARGIAFVRILVEEALYTQVSKELISVVGIPPIPMTPNESFWELDTYYEGVSAPNAAARLFLTTATTEAEVAFLATASEAGSGIYEVGFRVQSKKTEADTTPYGKISWVLG</sequence>
<reference evidence="2 3" key="1">
    <citation type="submission" date="2014-04" db="EMBL/GenBank/DDBJ databases">
        <authorList>
            <consortium name="DOE Joint Genome Institute"/>
            <person name="Kuo A."/>
            <person name="Gay G."/>
            <person name="Dore J."/>
            <person name="Kohler A."/>
            <person name="Nagy L.G."/>
            <person name="Floudas D."/>
            <person name="Copeland A."/>
            <person name="Barry K.W."/>
            <person name="Cichocki N."/>
            <person name="Veneault-Fourrey C."/>
            <person name="LaButti K."/>
            <person name="Lindquist E.A."/>
            <person name="Lipzen A."/>
            <person name="Lundell T."/>
            <person name="Morin E."/>
            <person name="Murat C."/>
            <person name="Sun H."/>
            <person name="Tunlid A."/>
            <person name="Henrissat B."/>
            <person name="Grigoriev I.V."/>
            <person name="Hibbett D.S."/>
            <person name="Martin F."/>
            <person name="Nordberg H.P."/>
            <person name="Cantor M.N."/>
            <person name="Hua S.X."/>
        </authorList>
    </citation>
    <scope>NUCLEOTIDE SEQUENCE [LARGE SCALE GENOMIC DNA]</scope>
    <source>
        <strain evidence="3">h7</strain>
    </source>
</reference>
<dbReference type="InterPro" id="IPR029068">
    <property type="entry name" value="Glyas_Bleomycin-R_OHBP_Dase"/>
</dbReference>
<dbReference type="PANTHER" id="PTHR40265">
    <property type="entry name" value="BLL2707 PROTEIN"/>
    <property type="match status" value="1"/>
</dbReference>
<evidence type="ECO:0000313" key="3">
    <source>
        <dbReference type="Proteomes" id="UP000053424"/>
    </source>
</evidence>
<accession>A0A0C3D0S0</accession>
<feature type="domain" description="Glyoxalase-like" evidence="1">
    <location>
        <begin position="7"/>
        <end position="195"/>
    </location>
</feature>